<comment type="subcellular location">
    <subcellularLocation>
        <location evidence="1">Endoplasmic reticulum membrane</location>
        <topology evidence="1">Single-pass type I membrane protein</topology>
    </subcellularLocation>
</comment>
<evidence type="ECO:0000256" key="10">
    <source>
        <dbReference type="SAM" id="MobiDB-lite"/>
    </source>
</evidence>
<evidence type="ECO:0000256" key="1">
    <source>
        <dbReference type="ARBA" id="ARBA00004115"/>
    </source>
</evidence>
<comment type="similarity">
    <text evidence="2">Belongs to the EMC1 family.</text>
</comment>
<evidence type="ECO:0000256" key="7">
    <source>
        <dbReference type="ARBA" id="ARBA00022989"/>
    </source>
</evidence>
<keyword evidence="8 11" id="KW-0472">Membrane</keyword>
<dbReference type="Pfam" id="PF07774">
    <property type="entry name" value="EMC1_C"/>
    <property type="match status" value="1"/>
</dbReference>
<keyword evidence="4 11" id="KW-0812">Transmembrane</keyword>
<dbReference type="PANTHER" id="PTHR21573">
    <property type="entry name" value="ER MEMBRANE PROTEIN COMPLEX SUBUNIT 1"/>
    <property type="match status" value="1"/>
</dbReference>
<reference evidence="13" key="1">
    <citation type="submission" date="2017-02" db="UniProtKB">
        <authorList>
            <consortium name="WormBaseParasite"/>
        </authorList>
    </citation>
    <scope>IDENTIFICATION</scope>
</reference>
<evidence type="ECO:0000256" key="4">
    <source>
        <dbReference type="ARBA" id="ARBA00022692"/>
    </source>
</evidence>
<evidence type="ECO:0000256" key="3">
    <source>
        <dbReference type="ARBA" id="ARBA00020824"/>
    </source>
</evidence>
<keyword evidence="7 11" id="KW-1133">Transmembrane helix</keyword>
<feature type="region of interest" description="Disordered" evidence="10">
    <location>
        <begin position="240"/>
        <end position="260"/>
    </location>
</feature>
<dbReference type="InterPro" id="IPR011678">
    <property type="entry name" value="EMC1_C"/>
</dbReference>
<feature type="transmembrane region" description="Helical" evidence="11">
    <location>
        <begin position="731"/>
        <end position="748"/>
    </location>
</feature>
<dbReference type="AlphaFoldDB" id="A0A0M3IZ64"/>
<accession>A0A0M3IZ64</accession>
<evidence type="ECO:0000256" key="9">
    <source>
        <dbReference type="ARBA" id="ARBA00023180"/>
    </source>
</evidence>
<feature type="domain" description="ER membrane protein complex subunit 1 C-terminal" evidence="12">
    <location>
        <begin position="554"/>
        <end position="761"/>
    </location>
</feature>
<feature type="region of interest" description="Disordered" evidence="10">
    <location>
        <begin position="444"/>
        <end position="463"/>
    </location>
</feature>
<keyword evidence="6" id="KW-0256">Endoplasmic reticulum</keyword>
<evidence type="ECO:0000256" key="6">
    <source>
        <dbReference type="ARBA" id="ARBA00022824"/>
    </source>
</evidence>
<protein>
    <recommendedName>
        <fullName evidence="3">ER membrane protein complex subunit 1</fullName>
    </recommendedName>
</protein>
<evidence type="ECO:0000256" key="2">
    <source>
        <dbReference type="ARBA" id="ARBA00007904"/>
    </source>
</evidence>
<evidence type="ECO:0000256" key="5">
    <source>
        <dbReference type="ARBA" id="ARBA00022729"/>
    </source>
</evidence>
<dbReference type="GO" id="GO:0034975">
    <property type="term" value="P:protein folding in endoplasmic reticulum"/>
    <property type="evidence" value="ECO:0007669"/>
    <property type="project" value="TreeGrafter"/>
</dbReference>
<evidence type="ECO:0000256" key="8">
    <source>
        <dbReference type="ARBA" id="ARBA00023136"/>
    </source>
</evidence>
<evidence type="ECO:0000259" key="12">
    <source>
        <dbReference type="Pfam" id="PF07774"/>
    </source>
</evidence>
<organism evidence="13">
    <name type="scientific">Anisakis simplex</name>
    <name type="common">Herring worm</name>
    <dbReference type="NCBI Taxonomy" id="6269"/>
    <lineage>
        <taxon>Eukaryota</taxon>
        <taxon>Metazoa</taxon>
        <taxon>Ecdysozoa</taxon>
        <taxon>Nematoda</taxon>
        <taxon>Chromadorea</taxon>
        <taxon>Rhabditida</taxon>
        <taxon>Spirurina</taxon>
        <taxon>Ascaridomorpha</taxon>
        <taxon>Ascaridoidea</taxon>
        <taxon>Anisakidae</taxon>
        <taxon>Anisakis</taxon>
        <taxon>Anisakis simplex complex</taxon>
    </lineage>
</organism>
<evidence type="ECO:0000256" key="11">
    <source>
        <dbReference type="SAM" id="Phobius"/>
    </source>
</evidence>
<proteinExistence type="inferred from homology"/>
<dbReference type="GO" id="GO:0072546">
    <property type="term" value="C:EMC complex"/>
    <property type="evidence" value="ECO:0007669"/>
    <property type="project" value="InterPro"/>
</dbReference>
<feature type="compositionally biased region" description="Basic and acidic residues" evidence="10">
    <location>
        <begin position="453"/>
        <end position="463"/>
    </location>
</feature>
<keyword evidence="5" id="KW-0732">Signal</keyword>
<name>A0A0M3IZ64_ANISI</name>
<keyword evidence="9" id="KW-0325">Glycoprotein</keyword>
<evidence type="ECO:0000313" key="13">
    <source>
        <dbReference type="WBParaSite" id="ASIM_0000054501-mRNA-1"/>
    </source>
</evidence>
<dbReference type="WBParaSite" id="ASIM_0000054501-mRNA-1">
    <property type="protein sequence ID" value="ASIM_0000054501-mRNA-1"/>
    <property type="gene ID" value="ASIM_0000054501"/>
</dbReference>
<dbReference type="InterPro" id="IPR026895">
    <property type="entry name" value="EMC1"/>
</dbReference>
<sequence length="762" mass="85788">LDGVNEVIPIKVDGFAAVRTRSNNNVHVYKIAPSQQPQGTLVLDKADTLATLRTPDGRNLLATFNSHFEVGVYDLASGKRLFDAKLGTTDRLQHAPVQLFTFALVGREYEFVTVGQDCRLDFFVVQPQQQAGGSAATTSASSTVSSAELLLEWSRHEALSTIATMRMVDLPLSEAQVGIESEFNDEAGILESFVRRIRSQVNQFRRVFISATKQIFTASSFLNIRSKSFSDWMQSLSSSAARNHGASNRNRRSTSDYDEVQKQHRSELTLERDYFNLRKIILVATLKSTLFGLDSSDGSILWRLYLGRDTIPLRESLGSETVPLFVQRTTAHYQHAALASIVLANKRIDLPYRVKKVDMLPIVDAQNIHPLLIMDRSDKITTHPKLQSTNTSRYTPPVHLFTFDQKGHLEGYQFETQQMSLQRVWMADLKLSPQQKIIAVSSKPISRSGDNYNNEKSDENNDNIKRCSSRFESEEFVGIQKIIFEIVERVHSHGKVLGDRSVLYKYSNPNLVVIAILDSVHSVLHIEFIDAVSGYVVYKAKQTKVSGPVHLIQCENWLTYSYWNEKSRRMEIAVIELYEGLEQTDELHFNSLTPTIPRVISAISQAYIFPQGVSALGVTETEQGLSTRSLLIAMPFGGIYAISKRIVDARRPLEMTPELAEEMLIPYRPELPIASEDFVNYNQTVYNIRVIKTAPSGLESTSLMFAYGLDLFFARLTPSGTFDILKDDFDHLLISVVLVGFVIASVICKKLGKNHTLKQAWQ</sequence>
<dbReference type="PANTHER" id="PTHR21573:SF0">
    <property type="entry name" value="ER MEMBRANE PROTEIN COMPLEX SUBUNIT 1"/>
    <property type="match status" value="1"/>
</dbReference>